<accession>W7AK11</accession>
<dbReference type="EMBL" id="KI965477">
    <property type="protein sequence ID" value="EUD65671.1"/>
    <property type="molecule type" value="Genomic_DNA"/>
</dbReference>
<dbReference type="Proteomes" id="UP000030640">
    <property type="component" value="Unassembled WGS sequence"/>
</dbReference>
<reference evidence="2 3" key="1">
    <citation type="submission" date="2013-02" db="EMBL/GenBank/DDBJ databases">
        <title>The Genome Sequence of Plasmodium inui San Antonio 1.</title>
        <authorList>
            <consortium name="The Broad Institute Genome Sequencing Platform"/>
            <consortium name="The Broad Institute Genome Sequencing Center for Infectious Disease"/>
            <person name="Neafsey D."/>
            <person name="Cheeseman I."/>
            <person name="Volkman S."/>
            <person name="Adams J."/>
            <person name="Walker B."/>
            <person name="Young S.K."/>
            <person name="Zeng Q."/>
            <person name="Gargeya S."/>
            <person name="Fitzgerald M."/>
            <person name="Haas B."/>
            <person name="Abouelleil A."/>
            <person name="Alvarado L."/>
            <person name="Arachchi H.M."/>
            <person name="Berlin A.M."/>
            <person name="Chapman S.B."/>
            <person name="Dewar J."/>
            <person name="Goldberg J."/>
            <person name="Griggs A."/>
            <person name="Gujja S."/>
            <person name="Hansen M."/>
            <person name="Howarth C."/>
            <person name="Imamovic A."/>
            <person name="Larimer J."/>
            <person name="McCowan C."/>
            <person name="Murphy C."/>
            <person name="Neiman D."/>
            <person name="Pearson M."/>
            <person name="Priest M."/>
            <person name="Roberts A."/>
            <person name="Saif S."/>
            <person name="Shea T."/>
            <person name="Sisk P."/>
            <person name="Sykes S."/>
            <person name="Wortman J."/>
            <person name="Nusbaum C."/>
            <person name="Birren B."/>
        </authorList>
    </citation>
    <scope>NUCLEOTIDE SEQUENCE [LARGE SCALE GENOMIC DNA]</scope>
    <source>
        <strain evidence="2 3">San Antonio 1</strain>
    </source>
</reference>
<sequence length="1454" mass="165835">MKGLMRIQVRTDRPRGSFASASRERRQLVFKRASGCTDAAINAPITAPIDHLISSCQPSTHYWTTRAFLQVARGVHSLVAKSSENKLRKVKNYISSYQESNADPKGKNRYLGLLRNIYHTIPSRFNETEMWEHFLTVLKQDRCFAKLKNIVNRNSLVYPSLLCRQIVFLYYIGLDDEANRLLDQVKRKLAKCEAEMFLECDAKVNEDVGDVIKMLYVLYHLGKTKQNYTEVVLLCDKYICNTKRDPLNNLKYLLYFHLFYVQMNHSFGKMHRCIQMRKHRMNLEQMMFLIRYVNLYLKRLYLSGLVRHRGDRSGRVAVRQAEITPEEGTHTSGNDSPCDRKKVRNKVQKELDIFLGNLLRINKNEKDHDVFSSFDDIVINGGRRDGICVSPPAARRNPLLGEGGKVFIAREDRDGGPTWERGDPSLLDTGLVNHSKVAEVTHVTERDLLLYRDIYTACTNEIMKRVLICNEPLGADDLWNNFLSSMFRDNFIHFMMDRMKSEMKILNEQQFFTYLKQVKLLQIADHPSVNSMLRIAFKHHSIAEMKSMNNFLIADKMTYYTDIFCQCPFVQKYILNMYRQNLNSFNVKILKKILAKLFYLLKEDKSLINGFDVLIKNIFVKVAVNGSFSDIIMVLQTLRQYHFYKNGVNNGQSRRRGGSWRGICHDGISPPCGGPTLAYDEVRKKVLSFFAPIGATDNCEEDEMGGTPGGDSLDGLFHLSAPRLDYMKRGGASSRVSVGDSGGGNADDGGRPHSCANGGSEYHPICEYIMYRTVIEKMHLGGKLLYDKYFDLNIILMMNKQLAKLFFLFVCKFFSAMRRRDSSLNIFDCVNNCVSDGGVGRSLSGAAKKGAHTIDQSGNSGSSPCQAEFPFGDAVSLRSFTEERLAIPTEVLQTYAQKHPEEYAAVKRFGDLLLLTLIDNFLYFELKGSHFIHFFFGLFEEDSWPLCTYHHFFFYRVFKRLRYSQISARDRRCVREGDDAADDAVAGYLSSEEAFERRRQQIVDICREEVMWAIRRGLGVGAAEGGEEEEVEGVKGVKGMKDVKDAGDASQRPDVDCLINLIFCHLQQEDIIDIFRNVFLPSLNDYLKWKGKNAAVKYALGGDPAEGTCSKGEAPKGRRNHHTRTIHLNGFAQIRSLFNEEGESKKMEVQSAEVVRRYEFFYLNMMSMGKGSDALEDPFPTRGDYLCYADFLLQRRAGCSAQDLLRLARGVDKYGPCGEVGSLLRSIQASWSSCIDRGSGVNLDVDCQISGDVNLVTFHVSYLLLLTVSMQKILPEEVAPVLNQIDIELANGTDIPPFWRLLLVQLIYILRIQGLFSFDLLCSKYRQVTLLYTRSIGQIKKERQRSKTNQCSRYSDNIWTQNIVKYLQDRKVPFEEEVHLVDSPFTFVVYVPSMNLFLLNGEKSLFCDTFVRCLQNSLFSHMDSKVVQVHEGCYHWLVHQSGGGGEPVGVAVKG</sequence>
<evidence type="ECO:0000313" key="3">
    <source>
        <dbReference type="Proteomes" id="UP000030640"/>
    </source>
</evidence>
<name>W7AK11_9APIC</name>
<protein>
    <submittedName>
        <fullName evidence="2">Uncharacterized protein</fullName>
    </submittedName>
</protein>
<dbReference type="GeneID" id="20039193"/>
<dbReference type="RefSeq" id="XP_008817728.1">
    <property type="nucleotide sequence ID" value="XM_008819506.1"/>
</dbReference>
<dbReference type="VEuPathDB" id="PlasmoDB:C922_03919"/>
<evidence type="ECO:0000256" key="1">
    <source>
        <dbReference type="SAM" id="MobiDB-lite"/>
    </source>
</evidence>
<feature type="region of interest" description="Disordered" evidence="1">
    <location>
        <begin position="732"/>
        <end position="752"/>
    </location>
</feature>
<proteinExistence type="predicted"/>
<gene>
    <name evidence="2" type="ORF">C922_03919</name>
</gene>
<dbReference type="OrthoDB" id="370930at2759"/>
<keyword evidence="3" id="KW-1185">Reference proteome</keyword>
<organism evidence="2 3">
    <name type="scientific">Plasmodium inui San Antonio 1</name>
    <dbReference type="NCBI Taxonomy" id="1237626"/>
    <lineage>
        <taxon>Eukaryota</taxon>
        <taxon>Sar</taxon>
        <taxon>Alveolata</taxon>
        <taxon>Apicomplexa</taxon>
        <taxon>Aconoidasida</taxon>
        <taxon>Haemosporida</taxon>
        <taxon>Plasmodiidae</taxon>
        <taxon>Plasmodium</taxon>
        <taxon>Plasmodium (Plasmodium)</taxon>
    </lineage>
</organism>
<feature type="region of interest" description="Disordered" evidence="1">
    <location>
        <begin position="321"/>
        <end position="340"/>
    </location>
</feature>
<evidence type="ECO:0000313" key="2">
    <source>
        <dbReference type="EMBL" id="EUD65671.1"/>
    </source>
</evidence>